<evidence type="ECO:0000313" key="1">
    <source>
        <dbReference type="EMBL" id="KRY90049.1"/>
    </source>
</evidence>
<evidence type="ECO:0000313" key="2">
    <source>
        <dbReference type="Proteomes" id="UP000054995"/>
    </source>
</evidence>
<dbReference type="Proteomes" id="UP000054995">
    <property type="component" value="Unassembled WGS sequence"/>
</dbReference>
<dbReference type="EMBL" id="JYDT01000025">
    <property type="protein sequence ID" value="KRY90049.1"/>
    <property type="molecule type" value="Genomic_DNA"/>
</dbReference>
<organism evidence="1 2">
    <name type="scientific">Trichinella pseudospiralis</name>
    <name type="common">Parasitic roundworm</name>
    <dbReference type="NCBI Taxonomy" id="6337"/>
    <lineage>
        <taxon>Eukaryota</taxon>
        <taxon>Metazoa</taxon>
        <taxon>Ecdysozoa</taxon>
        <taxon>Nematoda</taxon>
        <taxon>Enoplea</taxon>
        <taxon>Dorylaimia</taxon>
        <taxon>Trichinellida</taxon>
        <taxon>Trichinellidae</taxon>
        <taxon>Trichinella</taxon>
    </lineage>
</organism>
<protein>
    <submittedName>
        <fullName evidence="1">Uncharacterized protein</fullName>
    </submittedName>
</protein>
<name>A0A0V1FVZ7_TRIPS</name>
<accession>A0A0V1FVZ7</accession>
<keyword evidence="2" id="KW-1185">Reference proteome</keyword>
<sequence>MFNALSYYSIPEIQIKFFILTEINSFTPTTITSKQNIFYIYFFTNYMRYGSFDFSCAEVYFYIFSVITNQYLLRGVIL</sequence>
<comment type="caution">
    <text evidence="1">The sequence shown here is derived from an EMBL/GenBank/DDBJ whole genome shotgun (WGS) entry which is preliminary data.</text>
</comment>
<dbReference type="AlphaFoldDB" id="A0A0V1FVZ7"/>
<gene>
    <name evidence="1" type="ORF">T4D_11707</name>
</gene>
<proteinExistence type="predicted"/>
<reference evidence="1 2" key="1">
    <citation type="submission" date="2015-01" db="EMBL/GenBank/DDBJ databases">
        <title>Evolution of Trichinella species and genotypes.</title>
        <authorList>
            <person name="Korhonen P.K."/>
            <person name="Edoardo P."/>
            <person name="Giuseppe L.R."/>
            <person name="Gasser R.B."/>
        </authorList>
    </citation>
    <scope>NUCLEOTIDE SEQUENCE [LARGE SCALE GENOMIC DNA]</scope>
    <source>
        <strain evidence="1">ISS470</strain>
    </source>
</reference>